<comment type="caution">
    <text evidence="2">The sequence shown here is derived from an EMBL/GenBank/DDBJ whole genome shotgun (WGS) entry which is preliminary data.</text>
</comment>
<evidence type="ECO:0000256" key="1">
    <source>
        <dbReference type="SAM" id="SignalP"/>
    </source>
</evidence>
<proteinExistence type="predicted"/>
<dbReference type="EMBL" id="CAKOGL010000020">
    <property type="protein sequence ID" value="CAH2098966.1"/>
    <property type="molecule type" value="Genomic_DNA"/>
</dbReference>
<keyword evidence="1" id="KW-0732">Signal</keyword>
<gene>
    <name evidence="2" type="ORF">EEDITHA_LOCUS14020</name>
</gene>
<accession>A0AAU9UIV0</accession>
<feature type="chain" id="PRO_5043572162" evidence="1">
    <location>
        <begin position="17"/>
        <end position="1077"/>
    </location>
</feature>
<evidence type="ECO:0000313" key="2">
    <source>
        <dbReference type="EMBL" id="CAH2098966.1"/>
    </source>
</evidence>
<sequence>MLLVLVLCFCVSSLLAMKDGANILLLQDTPSQLPLLNVASLPLDLLQQNNAGSTSVQILNPLLQLKEKLKNQRTTQICPNTEILQKLVNLLVNLLPQYNTGLLEPKTLQNALWVLKNLLQRSSRIQTDRRLNDNELNILNDKLDEIYLKIKGDEWRMNVENLLNPIHQNAQSSVKTLECQNLLKIIVDIINNAYSQVVTYCNTSGKCDTGNIAYLNNDMSSQIGNSNLGLINQRPLYNNHRLSELQNLLLLKNLKPDLSLNKVNPQMQNPYLTKQIPESSSWSLQDLLLLNKNSKPDLSLNKVNPEIQNPYLMKQIPESSSWSLQDLLLLNKNSKPDLSLNKVNPEIPESSSWSLQDLLLLNKNSKQDLSLNKVNPEIQNPYLMKQIPESNSMSLQEQILLNSNSKPGLNEMNLQLQNPNLIGKLPQLNDLAYQQVLSLKNNIKPDLSLNVNYPSQESYVVNKLPQLNNLSWQQLLSQQTDTGNQKQNDIHTKVLENSLNNNNINLQSLQQKNLNDLLSIKNSPGANINANILGSLRNGSVRSGSELQQQSNLPILNNPNLLLTLGASNITENYNILNSAAELSKLNGNQQLVNYNELLPINAHQGQWKQLSYLSSTNLNSNRPNVQMNQLYDRYPIVDNTNTLQPSLNNYIQNNIAGVQDMSYQNNLNSFTTKIDLIKQSAYLNNNILSPNNDPQILRPQLNQNTNFLGLNQGVQESIYPSILTSPNSYVNPSLINTLVPRNEKHESYGTQLLTNSPQWHTVSNLDKSNLVQSNNKIIELTYVLKRQNINDQPLYYVKYKIPYNEFIYNMQNLITQKPYMRNQANKLYSELLRTSNVVEISENLKDMKREELVRLTNINGTLVDAKVLENNVAIADKHLKVLRELNAKLSQNNLSGLNDSNYKSIKLMEKLLRATASPISGLSSKSVVSQISSSQVQPSAIPLSGMNVNSLYNSNTLLNPSLNYNSNSLSNPSLNYNSNSLLNPSLNYNSNTILNPSLNYNSNSLLNPSLNYNSNSLSNPSVNLNSNGLLNPSLSYNYNAKTLNPASYYRILFDYSSLPKQNVGYVSSTYSKKLVG</sequence>
<keyword evidence="3" id="KW-1185">Reference proteome</keyword>
<name>A0AAU9UIV0_EUPED</name>
<dbReference type="AlphaFoldDB" id="A0AAU9UIV0"/>
<dbReference type="Proteomes" id="UP001153954">
    <property type="component" value="Unassembled WGS sequence"/>
</dbReference>
<evidence type="ECO:0000313" key="3">
    <source>
        <dbReference type="Proteomes" id="UP001153954"/>
    </source>
</evidence>
<protein>
    <submittedName>
        <fullName evidence="2">Uncharacterized protein</fullName>
    </submittedName>
</protein>
<feature type="signal peptide" evidence="1">
    <location>
        <begin position="1"/>
        <end position="16"/>
    </location>
</feature>
<reference evidence="2" key="1">
    <citation type="submission" date="2022-03" db="EMBL/GenBank/DDBJ databases">
        <authorList>
            <person name="Tunstrom K."/>
        </authorList>
    </citation>
    <scope>NUCLEOTIDE SEQUENCE</scope>
</reference>
<organism evidence="2 3">
    <name type="scientific">Euphydryas editha</name>
    <name type="common">Edith's checkerspot</name>
    <dbReference type="NCBI Taxonomy" id="104508"/>
    <lineage>
        <taxon>Eukaryota</taxon>
        <taxon>Metazoa</taxon>
        <taxon>Ecdysozoa</taxon>
        <taxon>Arthropoda</taxon>
        <taxon>Hexapoda</taxon>
        <taxon>Insecta</taxon>
        <taxon>Pterygota</taxon>
        <taxon>Neoptera</taxon>
        <taxon>Endopterygota</taxon>
        <taxon>Lepidoptera</taxon>
        <taxon>Glossata</taxon>
        <taxon>Ditrysia</taxon>
        <taxon>Papilionoidea</taxon>
        <taxon>Nymphalidae</taxon>
        <taxon>Nymphalinae</taxon>
        <taxon>Euphydryas</taxon>
    </lineage>
</organism>